<dbReference type="RefSeq" id="WP_380118300.1">
    <property type="nucleotide sequence ID" value="NZ_JBHSIU010000034.1"/>
</dbReference>
<feature type="chain" id="PRO_5046517395" description="Allene oxide cyclase barrel-like domain-containing protein" evidence="1">
    <location>
        <begin position="25"/>
        <end position="181"/>
    </location>
</feature>
<sequence length="181" mass="18585">MLKPRPKRLAALLSAVVLGSAATAVLGGSAASAVPAWQCTVTAGLTDQSHLTKHDGRAPGTTDGDAVVYHDDVYDASGALAVTGEGTALVYTNPTDGTLWEWLAVTVQMPSGGTFFGTVPVSIADAVAGKPQTIPLVGSAGDMLGKTGSWKFSLRGYTNQYLSIFDVTLTICGSTGTYHHA</sequence>
<evidence type="ECO:0000256" key="1">
    <source>
        <dbReference type="SAM" id="SignalP"/>
    </source>
</evidence>
<evidence type="ECO:0000313" key="3">
    <source>
        <dbReference type="EMBL" id="MFC5001342.1"/>
    </source>
</evidence>
<keyword evidence="4" id="KW-1185">Reference proteome</keyword>
<dbReference type="Pfam" id="PF18678">
    <property type="entry name" value="AOC_like"/>
    <property type="match status" value="1"/>
</dbReference>
<dbReference type="EMBL" id="JBHSIU010000034">
    <property type="protein sequence ID" value="MFC5001342.1"/>
    <property type="molecule type" value="Genomic_DNA"/>
</dbReference>
<name>A0ABV9VZ14_9ACTN</name>
<accession>A0ABV9VZ14</accession>
<reference evidence="4" key="1">
    <citation type="journal article" date="2019" name="Int. J. Syst. Evol. Microbiol.">
        <title>The Global Catalogue of Microorganisms (GCM) 10K type strain sequencing project: providing services to taxonomists for standard genome sequencing and annotation.</title>
        <authorList>
            <consortium name="The Broad Institute Genomics Platform"/>
            <consortium name="The Broad Institute Genome Sequencing Center for Infectious Disease"/>
            <person name="Wu L."/>
            <person name="Ma J."/>
        </authorList>
    </citation>
    <scope>NUCLEOTIDE SEQUENCE [LARGE SCALE GENOMIC DNA]</scope>
    <source>
        <strain evidence="4">CGMCC 4.7152</strain>
    </source>
</reference>
<organism evidence="3 4">
    <name type="scientific">Dactylosporangium cerinum</name>
    <dbReference type="NCBI Taxonomy" id="1434730"/>
    <lineage>
        <taxon>Bacteria</taxon>
        <taxon>Bacillati</taxon>
        <taxon>Actinomycetota</taxon>
        <taxon>Actinomycetes</taxon>
        <taxon>Micromonosporales</taxon>
        <taxon>Micromonosporaceae</taxon>
        <taxon>Dactylosporangium</taxon>
    </lineage>
</organism>
<feature type="domain" description="Allene oxide cyclase barrel-like" evidence="2">
    <location>
        <begin position="50"/>
        <end position="154"/>
    </location>
</feature>
<feature type="signal peptide" evidence="1">
    <location>
        <begin position="1"/>
        <end position="24"/>
    </location>
</feature>
<evidence type="ECO:0000313" key="4">
    <source>
        <dbReference type="Proteomes" id="UP001595912"/>
    </source>
</evidence>
<keyword evidence="1" id="KW-0732">Signal</keyword>
<evidence type="ECO:0000259" key="2">
    <source>
        <dbReference type="Pfam" id="PF18678"/>
    </source>
</evidence>
<dbReference type="Proteomes" id="UP001595912">
    <property type="component" value="Unassembled WGS sequence"/>
</dbReference>
<dbReference type="InterPro" id="IPR041013">
    <property type="entry name" value="AOC-like"/>
</dbReference>
<protein>
    <recommendedName>
        <fullName evidence="2">Allene oxide cyclase barrel-like domain-containing protein</fullName>
    </recommendedName>
</protein>
<proteinExistence type="predicted"/>
<gene>
    <name evidence="3" type="ORF">ACFPIJ_26350</name>
</gene>
<comment type="caution">
    <text evidence="3">The sequence shown here is derived from an EMBL/GenBank/DDBJ whole genome shotgun (WGS) entry which is preliminary data.</text>
</comment>